<proteinExistence type="predicted"/>
<accession>A0ABN1TH31</accession>
<dbReference type="InterPro" id="IPR034660">
    <property type="entry name" value="DinB/YfiT-like"/>
</dbReference>
<evidence type="ECO:0000313" key="1">
    <source>
        <dbReference type="EMBL" id="GAA1083956.1"/>
    </source>
</evidence>
<dbReference type="Gene3D" id="1.20.120.450">
    <property type="entry name" value="dinb family like domain"/>
    <property type="match status" value="1"/>
</dbReference>
<dbReference type="RefSeq" id="WP_344624026.1">
    <property type="nucleotide sequence ID" value="NZ_BAAALD010000023.1"/>
</dbReference>
<dbReference type="EMBL" id="BAAALD010000023">
    <property type="protein sequence ID" value="GAA1083956.1"/>
    <property type="molecule type" value="Genomic_DNA"/>
</dbReference>
<protein>
    <submittedName>
        <fullName evidence="1">DinB family protein</fullName>
    </submittedName>
</protein>
<dbReference type="InterPro" id="IPR007061">
    <property type="entry name" value="MST-like"/>
</dbReference>
<evidence type="ECO:0000313" key="2">
    <source>
        <dbReference type="Proteomes" id="UP001499987"/>
    </source>
</evidence>
<dbReference type="Proteomes" id="UP001499987">
    <property type="component" value="Unassembled WGS sequence"/>
</dbReference>
<name>A0ABN1TH31_9ACTN</name>
<dbReference type="SUPFAM" id="SSF109854">
    <property type="entry name" value="DinB/YfiT-like putative metalloenzymes"/>
    <property type="match status" value="1"/>
</dbReference>
<reference evidence="1 2" key="1">
    <citation type="journal article" date="2019" name="Int. J. Syst. Evol. Microbiol.">
        <title>The Global Catalogue of Microorganisms (GCM) 10K type strain sequencing project: providing services to taxonomists for standard genome sequencing and annotation.</title>
        <authorList>
            <consortium name="The Broad Institute Genomics Platform"/>
            <consortium name="The Broad Institute Genome Sequencing Center for Infectious Disease"/>
            <person name="Wu L."/>
            <person name="Ma J."/>
        </authorList>
    </citation>
    <scope>NUCLEOTIDE SEQUENCE [LARGE SCALE GENOMIC DNA]</scope>
    <source>
        <strain evidence="1 2">JCM 13002</strain>
    </source>
</reference>
<comment type="caution">
    <text evidence="1">The sequence shown here is derived from an EMBL/GenBank/DDBJ whole genome shotgun (WGS) entry which is preliminary data.</text>
</comment>
<organism evidence="1 2">
    <name type="scientific">Kitasatospora arboriphila</name>
    <dbReference type="NCBI Taxonomy" id="258052"/>
    <lineage>
        <taxon>Bacteria</taxon>
        <taxon>Bacillati</taxon>
        <taxon>Actinomycetota</taxon>
        <taxon>Actinomycetes</taxon>
        <taxon>Kitasatosporales</taxon>
        <taxon>Streptomycetaceae</taxon>
        <taxon>Kitasatospora</taxon>
    </lineage>
</organism>
<sequence>MPGHVPPVTDERHALLAYLDQQRQCLRVTAHGLTDEQAASAPSASELSIAGLIKHAARCERGWMDLVLQRRRGPERAADEDDSSDFVLGPGETLAGALADYAEAAAETDAIVAGLPDLGRPVPVPKGLPWFPADVDAWSVRWVLLHLIEETARHGGHADIIRETLDGATLFPLLAAAEQWPDPWFRPWEPAPAAGTA</sequence>
<dbReference type="Pfam" id="PF04978">
    <property type="entry name" value="MST"/>
    <property type="match status" value="1"/>
</dbReference>
<gene>
    <name evidence="1" type="ORF">GCM10009663_29330</name>
</gene>
<keyword evidence="2" id="KW-1185">Reference proteome</keyword>